<reference evidence="21 22" key="4">
    <citation type="journal article" date="2018" name="Proc. Natl. Acad. Sci. U.S.A.">
        <title>Nonmutational mechanism of inheritance in the Archaeon Sulfolobus solfataricus.</title>
        <authorList>
            <person name="Payne S."/>
            <person name="McCarthy S."/>
            <person name="Johnson T."/>
            <person name="North E."/>
            <person name="Blum P."/>
        </authorList>
    </citation>
    <scope>NUCLEOTIDE SEQUENCE [LARGE SCALE GENOMIC DNA]</scope>
    <source>
        <strain evidence="9 21">SARC-H</strain>
        <strain evidence="10 25">SARC-I</strain>
        <strain evidence="12 26">SARC-N</strain>
        <strain evidence="13 27">SARC-O</strain>
        <strain evidence="14 22">SUL120</strain>
        <strain evidence="8 23">SULG</strain>
        <strain evidence="11 24">SULM</strain>
    </source>
</reference>
<evidence type="ECO:0000313" key="17">
    <source>
        <dbReference type="Proteomes" id="UP000033057"/>
    </source>
</evidence>
<evidence type="ECO:0000313" key="19">
    <source>
        <dbReference type="Proteomes" id="UP000033106"/>
    </source>
</evidence>
<reference evidence="16" key="2">
    <citation type="submission" date="2016-04" db="EMBL/GenBank/DDBJ databases">
        <authorList>
            <person name="Evans L.H."/>
            <person name="Alamgir A."/>
            <person name="Owens N."/>
            <person name="Weber N.D."/>
            <person name="Virtaneva K."/>
            <person name="Barbian K."/>
            <person name="Babar A."/>
            <person name="Rosenke K."/>
        </authorList>
    </citation>
    <scope>NUCLEOTIDE SEQUENCE</scope>
    <source>
        <strain evidence="16">P1</strain>
    </source>
</reference>
<dbReference type="Proteomes" id="UP000269431">
    <property type="component" value="Chromosome"/>
</dbReference>
<dbReference type="EMBL" id="CP033239">
    <property type="protein sequence ID" value="AZF78614.1"/>
    <property type="molecule type" value="Genomic_DNA"/>
</dbReference>
<dbReference type="GeneID" id="1455503"/>
<dbReference type="Proteomes" id="UP000076770">
    <property type="component" value="Chromosome i"/>
</dbReference>
<reference evidence="17 18" key="1">
    <citation type="journal article" date="2015" name="Genome Announc.">
        <title>Complete Genome Sequence of Sulfolobus solfataricus Strain 98/2 and Evolved Derivatives.</title>
        <authorList>
            <person name="McCarthy S."/>
            <person name="Gradnigo J."/>
            <person name="Johnson T."/>
            <person name="Payne S."/>
            <person name="Lipzen A."/>
            <person name="Martin J."/>
            <person name="Schackwitz W."/>
            <person name="Moriyama E."/>
            <person name="Blum P."/>
        </authorList>
    </citation>
    <scope>NUCLEOTIDE SEQUENCE [LARGE SCALE GENOMIC DNA]</scope>
    <source>
        <strain evidence="17">98/2 SULC</strain>
        <strain evidence="5">SARC-B</strain>
        <strain evidence="6">SARC-C</strain>
        <strain evidence="7 19">SULA</strain>
        <strain evidence="18">SULB</strain>
    </source>
</reference>
<evidence type="ECO:0000313" key="12">
    <source>
        <dbReference type="EMBL" id="AZF78614.1"/>
    </source>
</evidence>
<dbReference type="RefSeq" id="WP_009990663.1">
    <property type="nucleotide sequence ID" value="NZ_CP011055.2"/>
</dbReference>
<dbReference type="Proteomes" id="UP000278715">
    <property type="component" value="Chromosome"/>
</dbReference>
<dbReference type="InterPro" id="IPR036005">
    <property type="entry name" value="Creatinase/aminopeptidase-like"/>
</dbReference>
<evidence type="ECO:0000313" key="15">
    <source>
        <dbReference type="EMBL" id="QPG50660.1"/>
    </source>
</evidence>
<dbReference type="CDD" id="cd01092">
    <property type="entry name" value="APP-like"/>
    <property type="match status" value="1"/>
</dbReference>
<reference evidence="15 28" key="6">
    <citation type="journal article" date="2020" name="Nat. Commun.">
        <title>The structures of two archaeal type IV pili illuminate evolutionary relationships.</title>
        <authorList>
            <person name="Wang F."/>
            <person name="Baquero D.P."/>
            <person name="Su Z."/>
            <person name="Beltran L.C."/>
            <person name="Prangishvili D."/>
            <person name="Krupovic M."/>
            <person name="Egelman E.H."/>
        </authorList>
    </citation>
    <scope>NUCLEOTIDE SEQUENCE [LARGE SCALE GENOMIC DNA]</scope>
    <source>
        <strain evidence="15 28">POZ149</strain>
    </source>
</reference>
<evidence type="ECO:0000313" key="21">
    <source>
        <dbReference type="Proteomes" id="UP000267993"/>
    </source>
</evidence>
<evidence type="ECO:0000313" key="7">
    <source>
        <dbReference type="EMBL" id="AKA79060.1"/>
    </source>
</evidence>
<dbReference type="Proteomes" id="UP000282269">
    <property type="component" value="Chromosome"/>
</dbReference>
<dbReference type="EMBL" id="CP033237">
    <property type="protein sequence ID" value="AZF73380.1"/>
    <property type="molecule type" value="Genomic_DNA"/>
</dbReference>
<dbReference type="EMBL" id="CP033235">
    <property type="protein sequence ID" value="AZF68140.1"/>
    <property type="molecule type" value="Genomic_DNA"/>
</dbReference>
<evidence type="ECO:0000259" key="4">
    <source>
        <dbReference type="Pfam" id="PF01321"/>
    </source>
</evidence>
<evidence type="ECO:0000313" key="24">
    <source>
        <dbReference type="Proteomes" id="UP000273443"/>
    </source>
</evidence>
<evidence type="ECO:0000313" key="13">
    <source>
        <dbReference type="EMBL" id="AZF81218.1"/>
    </source>
</evidence>
<sequence length="352" mass="39538">MNRLRKLKAILEDKKDSCAIIFGSPNLFYFLEYSGAGALIYCDSRFTLLVPALEMYRAENVKDVDIAIYYPSKILENVIEGNIFRAIEKIVNKSNIMLDVSWVEASTYKALSEKYKVIDFSNEIVRLREVKDNDEIERIRKAGEITAVAMKIGMEKLSEGTSNEKQVAGIIDMTMRSMGAEDYAFPSIVAFGENSAYPHHIPTDRVLGNNDIVLFDIGAKYNGYCFDSTRTFVFKNSEAKKVYEVVLEAQMEAIDAVRDGVMASEVDITARRVIEKAGYGKYFIHSTGHGVGVEIHESPAVSMNSKQILKENMIITVEPGIYLKGRFGIRIEDTLIVTKGKPIVLETAYKLL</sequence>
<dbReference type="KEGG" id="ssof:SULC_1380"/>
<evidence type="ECO:0000313" key="22">
    <source>
        <dbReference type="Proteomes" id="UP000269431"/>
    </source>
</evidence>
<dbReference type="InterPro" id="IPR000994">
    <property type="entry name" value="Pept_M24"/>
</dbReference>
<feature type="domain" description="Creatinase N-terminal" evidence="4">
    <location>
        <begin position="3"/>
        <end position="130"/>
    </location>
</feature>
<evidence type="ECO:0000313" key="10">
    <source>
        <dbReference type="EMBL" id="AZF73380.1"/>
    </source>
</evidence>
<gene>
    <name evidence="15" type="ORF">HFC64_13330</name>
    <name evidence="16" type="ORF">SSOP1_0345</name>
    <name evidence="7" type="ORF">SULA_1381</name>
    <name evidence="5" type="ORF">SULB_1382</name>
    <name evidence="6" type="ORF">SULC_1380</name>
    <name evidence="8" type="ORF">SULG_06855</name>
    <name evidence="9" type="ORF">SULH_06855</name>
    <name evidence="10" type="ORF">SULI_06855</name>
    <name evidence="11" type="ORF">SULM_06855</name>
    <name evidence="12" type="ORF">SULN_06855</name>
    <name evidence="13" type="ORF">SULO_06865</name>
    <name evidence="14" type="ORF">SULZ_07100</name>
</gene>
<keyword evidence="7" id="KW-0031">Aminopeptidase</keyword>
<dbReference type="EMBL" id="CP011055">
    <property type="protein sequence ID" value="AKA73671.1"/>
    <property type="molecule type" value="Genomic_DNA"/>
</dbReference>
<dbReference type="OrthoDB" id="1346at2157"/>
<dbReference type="InterPro" id="IPR001714">
    <property type="entry name" value="Pept_M24_MAP"/>
</dbReference>
<organism evidence="7 19">
    <name type="scientific">Saccharolobus solfataricus</name>
    <name type="common">Sulfolobus solfataricus</name>
    <dbReference type="NCBI Taxonomy" id="2287"/>
    <lineage>
        <taxon>Archaea</taxon>
        <taxon>Thermoproteota</taxon>
        <taxon>Thermoprotei</taxon>
        <taxon>Sulfolobales</taxon>
        <taxon>Sulfolobaceae</taxon>
        <taxon>Saccharolobus</taxon>
    </lineage>
</organism>
<dbReference type="EMBL" id="LT549890">
    <property type="protein sequence ID" value="SAI83899.1"/>
    <property type="molecule type" value="Genomic_DNA"/>
</dbReference>
<evidence type="ECO:0000313" key="20">
    <source>
        <dbReference type="Proteomes" id="UP000076770"/>
    </source>
</evidence>
<dbReference type="KEGG" id="ssoa:SULA_1381"/>
<evidence type="ECO:0000313" key="18">
    <source>
        <dbReference type="Proteomes" id="UP000033085"/>
    </source>
</evidence>
<name>A0A0E3K0K0_SACSO</name>
<accession>A0A0E3K0K0</accession>
<dbReference type="InterPro" id="IPR000587">
    <property type="entry name" value="Creatinase_N"/>
</dbReference>
<dbReference type="GO" id="GO:0046872">
    <property type="term" value="F:metal ion binding"/>
    <property type="evidence" value="ECO:0007669"/>
    <property type="project" value="UniProtKB-KW"/>
</dbReference>
<evidence type="ECO:0000313" key="6">
    <source>
        <dbReference type="EMBL" id="AKA76368.1"/>
    </source>
</evidence>
<dbReference type="PATRIC" id="fig|2287.6.peg.1428"/>
<feature type="domain" description="Peptidase M24" evidence="3">
    <location>
        <begin position="137"/>
        <end position="339"/>
    </location>
</feature>
<evidence type="ECO:0000313" key="23">
    <source>
        <dbReference type="Proteomes" id="UP000273194"/>
    </source>
</evidence>
<evidence type="ECO:0000313" key="14">
    <source>
        <dbReference type="EMBL" id="AZF83855.1"/>
    </source>
</evidence>
<dbReference type="AlphaFoldDB" id="A0A0E3K0K0"/>
<dbReference type="SUPFAM" id="SSF55920">
    <property type="entry name" value="Creatinase/aminopeptidase"/>
    <property type="match status" value="1"/>
</dbReference>
<dbReference type="PROSITE" id="PS00491">
    <property type="entry name" value="PROLINE_PEPTIDASE"/>
    <property type="match status" value="1"/>
</dbReference>
<dbReference type="GO" id="GO:0004177">
    <property type="term" value="F:aminopeptidase activity"/>
    <property type="evidence" value="ECO:0007669"/>
    <property type="project" value="UniProtKB-KW"/>
</dbReference>
<keyword evidence="1" id="KW-0479">Metal-binding</keyword>
<evidence type="ECO:0000313" key="5">
    <source>
        <dbReference type="EMBL" id="AKA73671.1"/>
    </source>
</evidence>
<keyword evidence="2" id="KW-0378">Hydrolase</keyword>
<dbReference type="Pfam" id="PF00557">
    <property type="entry name" value="Peptidase_M24"/>
    <property type="match status" value="1"/>
</dbReference>
<dbReference type="PANTHER" id="PTHR46112:SF9">
    <property type="entry name" value="XAA-PRO AMINOPEPTIDASE"/>
    <property type="match status" value="1"/>
</dbReference>
<keyword evidence="7" id="KW-0645">Protease</keyword>
<dbReference type="Proteomes" id="UP000594632">
    <property type="component" value="Chromosome"/>
</dbReference>
<evidence type="ECO:0000313" key="25">
    <source>
        <dbReference type="Proteomes" id="UP000275843"/>
    </source>
</evidence>
<evidence type="ECO:0000313" key="27">
    <source>
        <dbReference type="Proteomes" id="UP000282269"/>
    </source>
</evidence>
<evidence type="ECO:0000256" key="2">
    <source>
        <dbReference type="ARBA" id="ARBA00022801"/>
    </source>
</evidence>
<dbReference type="InterPro" id="IPR050659">
    <property type="entry name" value="Peptidase_M24B"/>
</dbReference>
<evidence type="ECO:0000313" key="26">
    <source>
        <dbReference type="Proteomes" id="UP000278715"/>
    </source>
</evidence>
<evidence type="ECO:0000313" key="16">
    <source>
        <dbReference type="EMBL" id="SAI83899.1"/>
    </source>
</evidence>
<dbReference type="Proteomes" id="UP000033057">
    <property type="component" value="Chromosome"/>
</dbReference>
<dbReference type="Proteomes" id="UP000273194">
    <property type="component" value="Chromosome"/>
</dbReference>
<dbReference type="Pfam" id="PF01321">
    <property type="entry name" value="Creatinase_N"/>
    <property type="match status" value="1"/>
</dbReference>
<dbReference type="EMBL" id="CP011057">
    <property type="protein sequence ID" value="AKA79060.1"/>
    <property type="molecule type" value="Genomic_DNA"/>
</dbReference>
<dbReference type="OMA" id="VGRTERH"/>
<evidence type="ECO:0000313" key="28">
    <source>
        <dbReference type="Proteomes" id="UP000594632"/>
    </source>
</evidence>
<evidence type="ECO:0000313" key="9">
    <source>
        <dbReference type="EMBL" id="AZF70760.1"/>
    </source>
</evidence>
<dbReference type="KEGG" id="ssol:SULB_1382"/>
<dbReference type="Proteomes" id="UP000033106">
    <property type="component" value="Chromosome"/>
</dbReference>
<evidence type="ECO:0000259" key="3">
    <source>
        <dbReference type="Pfam" id="PF00557"/>
    </source>
</evidence>
<reference evidence="7" key="5">
    <citation type="submission" date="2018-10" db="EMBL/GenBank/DDBJ databases">
        <authorList>
            <person name="McCarthy S."/>
            <person name="Gradnigo J."/>
            <person name="Johnson T."/>
            <person name="Payne S."/>
            <person name="Lipzen A."/>
            <person name="Schackwitz W."/>
            <person name="Martin J."/>
            <person name="Moriyama E."/>
            <person name="Blum P."/>
        </authorList>
    </citation>
    <scope>NUCLEOTIDE SEQUENCE</scope>
    <source>
        <strain evidence="5">SARC-B</strain>
        <strain evidence="6">SARC-C</strain>
        <strain evidence="7">SULA</strain>
    </source>
</reference>
<protein>
    <submittedName>
        <fullName evidence="7">Aminopeptidase P family protein</fullName>
    </submittedName>
    <submittedName>
        <fullName evidence="16">Peptidase M24</fullName>
    </submittedName>
</protein>
<dbReference type="Proteomes" id="UP000267993">
    <property type="component" value="Chromosome"/>
</dbReference>
<dbReference type="Gene3D" id="3.90.230.10">
    <property type="entry name" value="Creatinase/methionine aminopeptidase superfamily"/>
    <property type="match status" value="1"/>
</dbReference>
<dbReference type="SUPFAM" id="SSF53092">
    <property type="entry name" value="Creatinase/prolidase N-terminal domain"/>
    <property type="match status" value="1"/>
</dbReference>
<dbReference type="Proteomes" id="UP000033085">
    <property type="component" value="Chromosome"/>
</dbReference>
<dbReference type="InterPro" id="IPR029149">
    <property type="entry name" value="Creatin/AminoP/Spt16_N"/>
</dbReference>
<dbReference type="EMBL" id="CP033238">
    <property type="protein sequence ID" value="AZF76004.1"/>
    <property type="molecule type" value="Genomic_DNA"/>
</dbReference>
<evidence type="ECO:0000256" key="1">
    <source>
        <dbReference type="ARBA" id="ARBA00022723"/>
    </source>
</evidence>
<dbReference type="EMBL" id="CP050869">
    <property type="protein sequence ID" value="QPG50660.1"/>
    <property type="molecule type" value="Genomic_DNA"/>
</dbReference>
<evidence type="ECO:0000313" key="11">
    <source>
        <dbReference type="EMBL" id="AZF76004.1"/>
    </source>
</evidence>
<reference evidence="20" key="3">
    <citation type="submission" date="2016-04" db="EMBL/GenBank/DDBJ databases">
        <authorList>
            <person name="Shah S.A."/>
            <person name="Garrett R.A."/>
        </authorList>
    </citation>
    <scope>NUCLEOTIDE SEQUENCE [LARGE SCALE GENOMIC DNA]</scope>
    <source>
        <strain evidence="20">ATCC 35091 / DSM 1616 / JCM 8930 / NBRC 15331 / P1</strain>
    </source>
</reference>
<dbReference type="EMBL" id="CP011056">
    <property type="protein sequence ID" value="AKA76368.1"/>
    <property type="molecule type" value="Genomic_DNA"/>
</dbReference>
<dbReference type="Proteomes" id="UP000275843">
    <property type="component" value="Chromosome"/>
</dbReference>
<evidence type="ECO:0000313" key="8">
    <source>
        <dbReference type="EMBL" id="AZF68140.1"/>
    </source>
</evidence>
<dbReference type="InterPro" id="IPR001131">
    <property type="entry name" value="Peptidase_M24B_aminopep-P_CS"/>
</dbReference>
<dbReference type="Gene3D" id="3.40.350.10">
    <property type="entry name" value="Creatinase/prolidase N-terminal domain"/>
    <property type="match status" value="1"/>
</dbReference>
<dbReference type="PRINTS" id="PR00599">
    <property type="entry name" value="MAPEPTIDASE"/>
</dbReference>
<dbReference type="EMBL" id="CP033241">
    <property type="protein sequence ID" value="AZF83855.1"/>
    <property type="molecule type" value="Genomic_DNA"/>
</dbReference>
<dbReference type="EMBL" id="CP033240">
    <property type="protein sequence ID" value="AZF81218.1"/>
    <property type="molecule type" value="Genomic_DNA"/>
</dbReference>
<dbReference type="GeneID" id="44129337"/>
<proteinExistence type="predicted"/>
<dbReference type="PANTHER" id="PTHR46112">
    <property type="entry name" value="AMINOPEPTIDASE"/>
    <property type="match status" value="1"/>
</dbReference>
<dbReference type="EMBL" id="CP033236">
    <property type="protein sequence ID" value="AZF70760.1"/>
    <property type="molecule type" value="Genomic_DNA"/>
</dbReference>
<dbReference type="Proteomes" id="UP000273443">
    <property type="component" value="Chromosome"/>
</dbReference>